<organism evidence="2 3">
    <name type="scientific">Actinomyces gaoshouyii</name>
    <dbReference type="NCBI Taxonomy" id="1960083"/>
    <lineage>
        <taxon>Bacteria</taxon>
        <taxon>Bacillati</taxon>
        <taxon>Actinomycetota</taxon>
        <taxon>Actinomycetes</taxon>
        <taxon>Actinomycetales</taxon>
        <taxon>Actinomycetaceae</taxon>
        <taxon>Actinomyces</taxon>
    </lineage>
</organism>
<evidence type="ECO:0000313" key="2">
    <source>
        <dbReference type="EMBL" id="GGO95436.1"/>
    </source>
</evidence>
<dbReference type="Proteomes" id="UP000614239">
    <property type="component" value="Unassembled WGS sequence"/>
</dbReference>
<proteinExistence type="predicted"/>
<dbReference type="InterPro" id="IPR013783">
    <property type="entry name" value="Ig-like_fold"/>
</dbReference>
<name>A0A8H9H6X6_9ACTO</name>
<sequence length="451" mass="47073">MPGGAQLFFSSPCPGGMGSDCPGITYCGDLSVSMAQGQIRVSFPWKEIDTSNSRCCMQFDEEGEIILGGPAFVRGKDVHDKKGRDCSVDQLVIASDRSTTSWTDPSTGIRYKLRLRGFAANAANATCKATPDGATAALEDRFTAEASAATDPRTYELLAPNGAAKIQENAVSPAYTPTASGWKLTVVSCTYGSDKKPLMRRDGKRLDQSDSVGLVDRTLRLDETELAAAPAPGGKGGSRVLTAQVAFKVDPNAQGDTATDYICGAARADGKPFGPVNVVSMTGDTDGGNSNTGCVTAKEQRAFSASEASGQGSALSVSYRISVVNMGAMVCSKDGIFTTAALTINREYRLVETRAPPGHQFLARPVRIRVTDTDVTVLNGNELGAPTAVASVSDAASGITNTLAIKDIEAAALPLSGSHGIIPNVLVVVLAIGAACTLALFSFIRRRNASR</sequence>
<reference evidence="2" key="1">
    <citation type="journal article" date="2014" name="Int. J. Syst. Evol. Microbiol.">
        <title>Complete genome sequence of Corynebacterium casei LMG S-19264T (=DSM 44701T), isolated from a smear-ripened cheese.</title>
        <authorList>
            <consortium name="US DOE Joint Genome Institute (JGI-PGF)"/>
            <person name="Walter F."/>
            <person name="Albersmeier A."/>
            <person name="Kalinowski J."/>
            <person name="Ruckert C."/>
        </authorList>
    </citation>
    <scope>NUCLEOTIDE SEQUENCE</scope>
    <source>
        <strain evidence="2">CGMCC 4.7372</strain>
    </source>
</reference>
<dbReference type="AlphaFoldDB" id="A0A8H9H6X6"/>
<feature type="transmembrane region" description="Helical" evidence="1">
    <location>
        <begin position="421"/>
        <end position="444"/>
    </location>
</feature>
<reference evidence="2" key="2">
    <citation type="submission" date="2020-09" db="EMBL/GenBank/DDBJ databases">
        <authorList>
            <person name="Sun Q."/>
            <person name="Zhou Y."/>
        </authorList>
    </citation>
    <scope>NUCLEOTIDE SEQUENCE</scope>
    <source>
        <strain evidence="2">CGMCC 4.7372</strain>
    </source>
</reference>
<dbReference type="EMBL" id="BMNJ01000001">
    <property type="protein sequence ID" value="GGO95436.1"/>
    <property type="molecule type" value="Genomic_DNA"/>
</dbReference>
<dbReference type="GO" id="GO:0005975">
    <property type="term" value="P:carbohydrate metabolic process"/>
    <property type="evidence" value="ECO:0007669"/>
    <property type="project" value="UniProtKB-ARBA"/>
</dbReference>
<evidence type="ECO:0000256" key="1">
    <source>
        <dbReference type="SAM" id="Phobius"/>
    </source>
</evidence>
<dbReference type="RefSeq" id="WP_143231748.1">
    <property type="nucleotide sequence ID" value="NZ_BMNJ01000001.1"/>
</dbReference>
<keyword evidence="1" id="KW-0812">Transmembrane</keyword>
<keyword evidence="1" id="KW-1133">Transmembrane helix</keyword>
<dbReference type="Gene3D" id="2.60.40.10">
    <property type="entry name" value="Immunoglobulins"/>
    <property type="match status" value="1"/>
</dbReference>
<gene>
    <name evidence="2" type="ORF">GCM10011612_03270</name>
</gene>
<evidence type="ECO:0000313" key="3">
    <source>
        <dbReference type="Proteomes" id="UP000614239"/>
    </source>
</evidence>
<protein>
    <submittedName>
        <fullName evidence="2">Uncharacterized protein</fullName>
    </submittedName>
</protein>
<dbReference type="OrthoDB" id="3199332at2"/>
<keyword evidence="1" id="KW-0472">Membrane</keyword>
<accession>A0A8H9H6X6</accession>
<comment type="caution">
    <text evidence="2">The sequence shown here is derived from an EMBL/GenBank/DDBJ whole genome shotgun (WGS) entry which is preliminary data.</text>
</comment>
<keyword evidence="3" id="KW-1185">Reference proteome</keyword>